<dbReference type="PANTHER" id="PTHR10683">
    <property type="entry name" value="TRANSALDOLASE"/>
    <property type="match status" value="1"/>
</dbReference>
<evidence type="ECO:0000313" key="3">
    <source>
        <dbReference type="EMBL" id="ALV86739.1"/>
    </source>
</evidence>
<dbReference type="AlphaFoldDB" id="A0A0U3SVT5"/>
<organism evidence="3">
    <name type="scientific">uncultured bacterium P2N8</name>
    <dbReference type="NCBI Taxonomy" id="1748285"/>
    <lineage>
        <taxon>Bacteria</taxon>
        <taxon>environmental samples</taxon>
    </lineage>
</organism>
<reference evidence="3" key="1">
    <citation type="submission" date="2015-10" db="EMBL/GenBank/DDBJ databases">
        <title>Biosynthesis of SCL-MCL polyhydroxyalkanoates by metagenomic clones in Pseudomonas putida.</title>
        <authorList>
            <person name="Cheng J."/>
            <person name="Charles T.C."/>
        </authorList>
    </citation>
    <scope>NUCLEOTIDE SEQUENCE</scope>
</reference>
<dbReference type="InterPro" id="IPR013785">
    <property type="entry name" value="Aldolase_TIM"/>
</dbReference>
<evidence type="ECO:0000256" key="1">
    <source>
        <dbReference type="ARBA" id="ARBA00023270"/>
    </source>
</evidence>
<accession>A0A0U3SVT5</accession>
<evidence type="ECO:0000256" key="2">
    <source>
        <dbReference type="SAM" id="MobiDB-lite"/>
    </source>
</evidence>
<dbReference type="EMBL" id="KT944274">
    <property type="protein sequence ID" value="ALV86739.1"/>
    <property type="molecule type" value="Genomic_DNA"/>
</dbReference>
<dbReference type="PROSITE" id="PS01054">
    <property type="entry name" value="TRANSALDOLASE_1"/>
    <property type="match status" value="1"/>
</dbReference>
<dbReference type="PANTHER" id="PTHR10683:SF40">
    <property type="entry name" value="FRUCTOSE-6-PHOSPHATE ALDOLASE 1-RELATED"/>
    <property type="match status" value="1"/>
</dbReference>
<proteinExistence type="predicted"/>
<dbReference type="Pfam" id="PF00923">
    <property type="entry name" value="TAL_FSA"/>
    <property type="match status" value="1"/>
</dbReference>
<protein>
    <submittedName>
        <fullName evidence="3">Putative transaldolase</fullName>
    </submittedName>
</protein>
<dbReference type="SUPFAM" id="SSF51569">
    <property type="entry name" value="Aldolase"/>
    <property type="match status" value="1"/>
</dbReference>
<name>A0A0U3SVT5_9BACT</name>
<dbReference type="InterPro" id="IPR001585">
    <property type="entry name" value="TAL/FSA"/>
</dbReference>
<dbReference type="InterPro" id="IPR018225">
    <property type="entry name" value="Transaldolase_AS"/>
</dbReference>
<dbReference type="Gene3D" id="3.20.20.70">
    <property type="entry name" value="Aldolase class I"/>
    <property type="match status" value="1"/>
</dbReference>
<sequence length="297" mass="31849">MFNPAQFGPAIQQRRRVMPPIRDERHPANRAPRIFADSADIRDIEPLYRAGIINGVTTNPTLVKKAGANSWQQAKVMLTDILQLLAPNPVSLELTELTQEAMLVQAQELAALGSNAVIKVPVGGYRTVDAKADPFTGLKVLRALWEQGVHTNATLVFNTTQAFWAANAGASCVSPFLGRVADYLAKNDDPLGPPGNALYQADGQTHYFNTEYVACGGSRQDSGSRLVQEIVAVFAHYDIRSEVLAASIRNPAQLTEMLLAGADILTVPAAILANVADHPLTDLGMQAFCADAAAFSG</sequence>
<keyword evidence="1" id="KW-0704">Schiff base</keyword>
<dbReference type="GO" id="GO:0005975">
    <property type="term" value="P:carbohydrate metabolic process"/>
    <property type="evidence" value="ECO:0007669"/>
    <property type="project" value="InterPro"/>
</dbReference>
<feature type="region of interest" description="Disordered" evidence="2">
    <location>
        <begin position="1"/>
        <end position="25"/>
    </location>
</feature>